<dbReference type="Gene3D" id="2.60.120.1440">
    <property type="match status" value="1"/>
</dbReference>
<accession>A0ABX4R5K7</accession>
<dbReference type="PANTHER" id="PTHR30273:SF2">
    <property type="entry name" value="PROTEIN FECR"/>
    <property type="match status" value="1"/>
</dbReference>
<sequence>MQGQHIPTDAQKDEAALWHVKRAGGSMSVAQEGEFDAWINADPGNRLAYDQMRVLWAQVEEPARRMSTAMAGEKPRFDKVRQWFSPGRAFAGVAGAVAVGACVFFFNPDMVENIRADIVTENETVTDVTLTDGSIVHLAANSAIATDFADGRRDVELLRGQAFFEVTHRNGDRFRVHAGPAMIEVVGTRFNVDYLSRNTEIAVEEGAVRVSSNDNPQGVLLGAGDRVAVSTAASLGDVEKTDPTAIHGWMQGRLSVRNVTVGDLVARLDNFASGRLVALGDVSERTISGSFPTTDVVGSLETVAAAVGAKVIRTSPWLTVIY</sequence>
<name>A0ABX4R5K7_9PROT</name>
<proteinExistence type="predicted"/>
<evidence type="ECO:0000259" key="3">
    <source>
        <dbReference type="Pfam" id="PF16220"/>
    </source>
</evidence>
<dbReference type="PIRSF" id="PIRSF018266">
    <property type="entry name" value="FecR"/>
    <property type="match status" value="1"/>
</dbReference>
<dbReference type="InterPro" id="IPR032623">
    <property type="entry name" value="FecR_N"/>
</dbReference>
<feature type="domain" description="FecR N-terminal" evidence="3">
    <location>
        <begin position="13"/>
        <end position="53"/>
    </location>
</feature>
<keyword evidence="1" id="KW-1133">Transmembrane helix</keyword>
<keyword evidence="5" id="KW-1185">Reference proteome</keyword>
<dbReference type="RefSeq" id="WP_101247372.1">
    <property type="nucleotide sequence ID" value="NZ_PGTS01000005.1"/>
</dbReference>
<keyword evidence="1" id="KW-0472">Membrane</keyword>
<evidence type="ECO:0000259" key="2">
    <source>
        <dbReference type="Pfam" id="PF04773"/>
    </source>
</evidence>
<dbReference type="InterPro" id="IPR006860">
    <property type="entry name" value="FecR"/>
</dbReference>
<dbReference type="Proteomes" id="UP000233365">
    <property type="component" value="Unassembled WGS sequence"/>
</dbReference>
<evidence type="ECO:0000256" key="1">
    <source>
        <dbReference type="SAM" id="Phobius"/>
    </source>
</evidence>
<organism evidence="4 5">
    <name type="scientific">Thalassospira povalilytica</name>
    <dbReference type="NCBI Taxonomy" id="732237"/>
    <lineage>
        <taxon>Bacteria</taxon>
        <taxon>Pseudomonadati</taxon>
        <taxon>Pseudomonadota</taxon>
        <taxon>Alphaproteobacteria</taxon>
        <taxon>Rhodospirillales</taxon>
        <taxon>Thalassospiraceae</taxon>
        <taxon>Thalassospira</taxon>
    </lineage>
</organism>
<dbReference type="InterPro" id="IPR012373">
    <property type="entry name" value="Ferrdict_sens_TM"/>
</dbReference>
<keyword evidence="1" id="KW-0812">Transmembrane</keyword>
<evidence type="ECO:0000313" key="5">
    <source>
        <dbReference type="Proteomes" id="UP000233365"/>
    </source>
</evidence>
<dbReference type="EMBL" id="PGTS01000005">
    <property type="protein sequence ID" value="PKR48565.1"/>
    <property type="molecule type" value="Genomic_DNA"/>
</dbReference>
<evidence type="ECO:0000313" key="4">
    <source>
        <dbReference type="EMBL" id="PKR48565.1"/>
    </source>
</evidence>
<dbReference type="Pfam" id="PF04773">
    <property type="entry name" value="FecR"/>
    <property type="match status" value="1"/>
</dbReference>
<comment type="caution">
    <text evidence="4">The sequence shown here is derived from an EMBL/GenBank/DDBJ whole genome shotgun (WGS) entry which is preliminary data.</text>
</comment>
<dbReference type="Pfam" id="PF16220">
    <property type="entry name" value="DUF4880"/>
    <property type="match status" value="1"/>
</dbReference>
<feature type="transmembrane region" description="Helical" evidence="1">
    <location>
        <begin position="89"/>
        <end position="106"/>
    </location>
</feature>
<gene>
    <name evidence="4" type="ORF">CU041_13790</name>
</gene>
<reference evidence="4 5" key="1">
    <citation type="submission" date="2017-11" db="EMBL/GenBank/DDBJ databases">
        <title>Biodiversity and function of Thalassospira species in the particle-attached aromatic-hydrocarbon-degrading consortia from the surface seawater of the China South Sea.</title>
        <authorList>
            <person name="Dong C."/>
            <person name="Liu R."/>
            <person name="Shao Z."/>
        </authorList>
    </citation>
    <scope>NUCLEOTIDE SEQUENCE [LARGE SCALE GENOMIC DNA]</scope>
    <source>
        <strain evidence="4 5">139Z-12</strain>
    </source>
</reference>
<dbReference type="PANTHER" id="PTHR30273">
    <property type="entry name" value="PERIPLASMIC SIGNAL SENSOR AND SIGMA FACTOR ACTIVATOR FECR-RELATED"/>
    <property type="match status" value="1"/>
</dbReference>
<feature type="domain" description="FecR protein" evidence="2">
    <location>
        <begin position="117"/>
        <end position="209"/>
    </location>
</feature>
<protein>
    <submittedName>
        <fullName evidence="4">Iron dicitrate transport regulator FecR</fullName>
    </submittedName>
</protein>